<keyword evidence="1" id="KW-0472">Membrane</keyword>
<keyword evidence="1" id="KW-1133">Transmembrane helix</keyword>
<sequence length="483" mass="52691">MTYTLYLPSGRVPLLSVPLAAACLAVIVPAAIVYAWLQLQVPAVLGFFVACLFALFMASGVKRVCALGKLRHPGWMGWAGILVGLGGWYVQWAAWAALHAGSHDLAGVLHMAIHPAEVAGHALDAVWPAQGGARYLVAASWLGEFWMLLFFPHYMGKMRAEEVFDEAAGAWARYEELPNKFKPVGQPDLLRVFSERGQTLAHILHVEADEASTQFARLRVYRLAGNEQLVSIVNVEVKGKEGAEKIVESWPGKYLYVPTPELDQLLATTAGTAEVDPPELAEAIERLQAGDAEAAFQAALPFIAADEQCLYCDANRICALACSQLERWTQALAYWQALFSKEATAHNALQVATSAVMANEPAHGAAWAETAHTINKSSREMPSISIITGMLSALSRAGHHGNAMPFLEELKSIYTQLQVTDPTVLFAHRMPLFHVFLEKSTPIVTDVLGVQGGRSWFASMLPHLDERGKAELSAWLDRESTPA</sequence>
<dbReference type="RefSeq" id="WP_091870659.1">
    <property type="nucleotide sequence ID" value="NZ_FOLD01000002.1"/>
</dbReference>
<name>A0A1I1EH39_9BURK</name>
<feature type="transmembrane region" description="Helical" evidence="1">
    <location>
        <begin position="73"/>
        <end position="95"/>
    </location>
</feature>
<evidence type="ECO:0008006" key="4">
    <source>
        <dbReference type="Google" id="ProtNLM"/>
    </source>
</evidence>
<accession>A0A1I1EH39</accession>
<evidence type="ECO:0000313" key="2">
    <source>
        <dbReference type="EMBL" id="SFB86327.1"/>
    </source>
</evidence>
<dbReference type="EMBL" id="FOLD01000002">
    <property type="protein sequence ID" value="SFB86327.1"/>
    <property type="molecule type" value="Genomic_DNA"/>
</dbReference>
<feature type="transmembrane region" description="Helical" evidence="1">
    <location>
        <begin position="12"/>
        <end position="37"/>
    </location>
</feature>
<dbReference type="STRING" id="1164594.SAMN05216204_102120"/>
<protein>
    <recommendedName>
        <fullName evidence="4">Transmembrane protein</fullName>
    </recommendedName>
</protein>
<organism evidence="2 3">
    <name type="scientific">Massilia yuzhufengensis</name>
    <dbReference type="NCBI Taxonomy" id="1164594"/>
    <lineage>
        <taxon>Bacteria</taxon>
        <taxon>Pseudomonadati</taxon>
        <taxon>Pseudomonadota</taxon>
        <taxon>Betaproteobacteria</taxon>
        <taxon>Burkholderiales</taxon>
        <taxon>Oxalobacteraceae</taxon>
        <taxon>Telluria group</taxon>
        <taxon>Massilia</taxon>
    </lineage>
</organism>
<gene>
    <name evidence="2" type="ORF">SAMN05216204_102120</name>
</gene>
<keyword evidence="1" id="KW-0812">Transmembrane</keyword>
<dbReference type="AlphaFoldDB" id="A0A1I1EH39"/>
<keyword evidence="3" id="KW-1185">Reference proteome</keyword>
<proteinExistence type="predicted"/>
<evidence type="ECO:0000313" key="3">
    <source>
        <dbReference type="Proteomes" id="UP000198639"/>
    </source>
</evidence>
<dbReference type="OrthoDB" id="8584170at2"/>
<feature type="transmembrane region" description="Helical" evidence="1">
    <location>
        <begin position="43"/>
        <end position="61"/>
    </location>
</feature>
<reference evidence="3" key="1">
    <citation type="submission" date="2016-10" db="EMBL/GenBank/DDBJ databases">
        <authorList>
            <person name="Varghese N."/>
            <person name="Submissions S."/>
        </authorList>
    </citation>
    <scope>NUCLEOTIDE SEQUENCE [LARGE SCALE GENOMIC DNA]</scope>
    <source>
        <strain evidence="3">CGMCC 1.12041</strain>
    </source>
</reference>
<dbReference type="Proteomes" id="UP000198639">
    <property type="component" value="Unassembled WGS sequence"/>
</dbReference>
<evidence type="ECO:0000256" key="1">
    <source>
        <dbReference type="SAM" id="Phobius"/>
    </source>
</evidence>